<organism evidence="2 3">
    <name type="scientific">Corynespora cassiicola Philippines</name>
    <dbReference type="NCBI Taxonomy" id="1448308"/>
    <lineage>
        <taxon>Eukaryota</taxon>
        <taxon>Fungi</taxon>
        <taxon>Dikarya</taxon>
        <taxon>Ascomycota</taxon>
        <taxon>Pezizomycotina</taxon>
        <taxon>Dothideomycetes</taxon>
        <taxon>Pleosporomycetidae</taxon>
        <taxon>Pleosporales</taxon>
        <taxon>Corynesporascaceae</taxon>
        <taxon>Corynespora</taxon>
    </lineage>
</organism>
<feature type="region of interest" description="Disordered" evidence="1">
    <location>
        <begin position="1"/>
        <end position="27"/>
    </location>
</feature>
<feature type="compositionally biased region" description="Basic and acidic residues" evidence="1">
    <location>
        <begin position="121"/>
        <end position="133"/>
    </location>
</feature>
<evidence type="ECO:0000313" key="3">
    <source>
        <dbReference type="Proteomes" id="UP000240883"/>
    </source>
</evidence>
<dbReference type="AlphaFoldDB" id="A0A2T2N0Q4"/>
<name>A0A2T2N0Q4_CORCC</name>
<sequence length="153" mass="16964">MMTRPATPPAQRKAVSPTEDFVATHQRPQDLYRAQQRLQMAEGVSRRTRLLLHKASKGLSKANTRAAGLEASVQRLESQLATLRPQGPRRRVHIDPNQRFADIENIRAAIGQSVAQPAQPAHRDDHTEEESAPKDAAIAAAEALKSMCFNWKA</sequence>
<feature type="region of interest" description="Disordered" evidence="1">
    <location>
        <begin position="112"/>
        <end position="135"/>
    </location>
</feature>
<accession>A0A2T2N0Q4</accession>
<gene>
    <name evidence="2" type="ORF">BS50DRAFT_594992</name>
</gene>
<evidence type="ECO:0000313" key="2">
    <source>
        <dbReference type="EMBL" id="PSN59020.1"/>
    </source>
</evidence>
<dbReference type="OrthoDB" id="3935526at2759"/>
<protein>
    <submittedName>
        <fullName evidence="2">Uncharacterized protein</fullName>
    </submittedName>
</protein>
<evidence type="ECO:0000256" key="1">
    <source>
        <dbReference type="SAM" id="MobiDB-lite"/>
    </source>
</evidence>
<dbReference type="EMBL" id="KZ678171">
    <property type="protein sequence ID" value="PSN59020.1"/>
    <property type="molecule type" value="Genomic_DNA"/>
</dbReference>
<keyword evidence="3" id="KW-1185">Reference proteome</keyword>
<reference evidence="2 3" key="1">
    <citation type="journal article" date="2018" name="Front. Microbiol.">
        <title>Genome-Wide Analysis of Corynespora cassiicola Leaf Fall Disease Putative Effectors.</title>
        <authorList>
            <person name="Lopez D."/>
            <person name="Ribeiro S."/>
            <person name="Label P."/>
            <person name="Fumanal B."/>
            <person name="Venisse J.S."/>
            <person name="Kohler A."/>
            <person name="de Oliveira R.R."/>
            <person name="Labutti K."/>
            <person name="Lipzen A."/>
            <person name="Lail K."/>
            <person name="Bauer D."/>
            <person name="Ohm R.A."/>
            <person name="Barry K.W."/>
            <person name="Spatafora J."/>
            <person name="Grigoriev I.V."/>
            <person name="Martin F.M."/>
            <person name="Pujade-Renaud V."/>
        </authorList>
    </citation>
    <scope>NUCLEOTIDE SEQUENCE [LARGE SCALE GENOMIC DNA]</scope>
    <source>
        <strain evidence="2 3">Philippines</strain>
    </source>
</reference>
<dbReference type="Proteomes" id="UP000240883">
    <property type="component" value="Unassembled WGS sequence"/>
</dbReference>
<proteinExistence type="predicted"/>